<dbReference type="InterPro" id="IPR011990">
    <property type="entry name" value="TPR-like_helical_dom_sf"/>
</dbReference>
<dbReference type="InterPro" id="IPR002885">
    <property type="entry name" value="PPR_rpt"/>
</dbReference>
<dbReference type="EMBL" id="GL882881">
    <property type="protein sequence ID" value="EGF81774.1"/>
    <property type="molecule type" value="Genomic_DNA"/>
</dbReference>
<dbReference type="OrthoDB" id="185373at2759"/>
<gene>
    <name evidence="3" type="ORF">BATDEDRAFT_86825</name>
</gene>
<dbReference type="InterPro" id="IPR050872">
    <property type="entry name" value="PPR_P_subfamily"/>
</dbReference>
<dbReference type="STRING" id="684364.F4NYV3"/>
<dbReference type="InParanoid" id="F4NYV3"/>
<dbReference type="GeneID" id="18242589"/>
<dbReference type="HOGENOM" id="CLU_372132_0_0_1"/>
<proteinExistence type="inferred from homology"/>
<reference evidence="3 4" key="1">
    <citation type="submission" date="2009-12" db="EMBL/GenBank/DDBJ databases">
        <title>The draft genome of Batrachochytrium dendrobatidis.</title>
        <authorList>
            <consortium name="US DOE Joint Genome Institute (JGI-PGF)"/>
            <person name="Kuo A."/>
            <person name="Salamov A."/>
            <person name="Schmutz J."/>
            <person name="Lucas S."/>
            <person name="Pitluck S."/>
            <person name="Rosenblum E."/>
            <person name="Stajich J."/>
            <person name="Eisen M."/>
            <person name="Grigoriev I.V."/>
        </authorList>
    </citation>
    <scope>NUCLEOTIDE SEQUENCE [LARGE SCALE GENOMIC DNA]</scope>
    <source>
        <strain evidence="4">JAM81 / FGSC 10211</strain>
    </source>
</reference>
<keyword evidence="4" id="KW-1185">Reference proteome</keyword>
<sequence length="747" mass="85866">MIRYCNYVSINTATSPIESLRLQAAALLNSKITIPDTESKKDYHVHTLYQLPTNIQSRPNTIQLQQILSLIRSINQSDLLVFDRQHLLEYVLSSLVTNNISLSAVVQEAYHLPSPSSVTSIAKANQAIEFIKQKGLLPDAAVYTYLFICLCDHSVETKSDIIMFIETISSSWMSWTYVSILSQLLKWKDFDYFDALVKEYQMEYQQMGATAWNLDQDQVDIFSLELNVLQIEAATVQQKFNECGVLIEHLTRHIRLLSPKGLNVLAKLCALTGDIPALWRIFNYSESSVNAQVYIEIIQGINKNRLFYFVQKAFSRLDIVWHESLGSKSLMYNIVLKACLKLERFKHAIKYFDCMQKDGVIPDTATLNIIIPIINKSSEKTRHYLVDKIEERLHAANDDQTAEFLATKVLYASTQGNLMSARREFKRIALPSIETFEVMAVACLKFEATLQEAENAINGLYMQMQTAGVVPTDAFFSTAIDTFCTPVNESCVEKWIERAKQVNIPVGLMSLKLIKYYGQTKSDYRRMRDVYYELCWLRSCGPTIEHDAEMIHGLTQMMADIQYKARFATTESKDQQSRDEWTLDEIYDFVLKIWNSYSISERLDSTSLCRAFFVWCCSCKDYTLLFSEWRLLRSYEPKSSTDSNTYKSTVTANHSPVPGQLYVQLFDELLKNDRIQDAVQVIVEDMVLDRGTLTVRQAKQILRLLSIGNQGQAMEKVWKMMVREYPQVAAQVYVEIPRSLKQIEGIY</sequence>
<protein>
    <recommendedName>
        <fullName evidence="5">Pentacotripeptide-repeat region of PRORP domain-containing protein</fullName>
    </recommendedName>
</protein>
<evidence type="ECO:0008006" key="5">
    <source>
        <dbReference type="Google" id="ProtNLM"/>
    </source>
</evidence>
<dbReference type="NCBIfam" id="TIGR00756">
    <property type="entry name" value="PPR"/>
    <property type="match status" value="1"/>
</dbReference>
<evidence type="ECO:0000313" key="4">
    <source>
        <dbReference type="Proteomes" id="UP000007241"/>
    </source>
</evidence>
<dbReference type="AlphaFoldDB" id="F4NYV3"/>
<evidence type="ECO:0000313" key="3">
    <source>
        <dbReference type="EMBL" id="EGF81774.1"/>
    </source>
</evidence>
<name>F4NYV3_BATDJ</name>
<dbReference type="PANTHER" id="PTHR46128">
    <property type="entry name" value="MITOCHONDRIAL GROUP I INTRON SPLICING FACTOR CCM1"/>
    <property type="match status" value="1"/>
</dbReference>
<dbReference type="RefSeq" id="XP_006677523.1">
    <property type="nucleotide sequence ID" value="XM_006677460.1"/>
</dbReference>
<dbReference type="Gene3D" id="1.25.40.10">
    <property type="entry name" value="Tetratricopeptide repeat domain"/>
    <property type="match status" value="1"/>
</dbReference>
<organism evidence="3 4">
    <name type="scientific">Batrachochytrium dendrobatidis (strain JAM81 / FGSC 10211)</name>
    <name type="common">Frog chytrid fungus</name>
    <dbReference type="NCBI Taxonomy" id="684364"/>
    <lineage>
        <taxon>Eukaryota</taxon>
        <taxon>Fungi</taxon>
        <taxon>Fungi incertae sedis</taxon>
        <taxon>Chytridiomycota</taxon>
        <taxon>Chytridiomycota incertae sedis</taxon>
        <taxon>Chytridiomycetes</taxon>
        <taxon>Rhizophydiales</taxon>
        <taxon>Rhizophydiales incertae sedis</taxon>
        <taxon>Batrachochytrium</taxon>
    </lineage>
</organism>
<accession>F4NYV3</accession>
<evidence type="ECO:0000256" key="1">
    <source>
        <dbReference type="ARBA" id="ARBA00007626"/>
    </source>
</evidence>
<comment type="similarity">
    <text evidence="1">Belongs to the PPR family. P subfamily.</text>
</comment>
<dbReference type="Pfam" id="PF13041">
    <property type="entry name" value="PPR_2"/>
    <property type="match status" value="1"/>
</dbReference>
<dbReference type="PANTHER" id="PTHR46128:SF329">
    <property type="entry name" value="MITOCHONDRIAL GROUP I INTRON SPLICING FACTOR DMR1"/>
    <property type="match status" value="1"/>
</dbReference>
<feature type="repeat" description="PPR" evidence="2">
    <location>
        <begin position="328"/>
        <end position="362"/>
    </location>
</feature>
<dbReference type="PROSITE" id="PS51375">
    <property type="entry name" value="PPR"/>
    <property type="match status" value="1"/>
</dbReference>
<dbReference type="Proteomes" id="UP000007241">
    <property type="component" value="Unassembled WGS sequence"/>
</dbReference>
<evidence type="ECO:0000256" key="2">
    <source>
        <dbReference type="PROSITE-ProRule" id="PRU00708"/>
    </source>
</evidence>